<dbReference type="PROSITE" id="PS51012">
    <property type="entry name" value="ABC_TM2"/>
    <property type="match status" value="1"/>
</dbReference>
<proteinExistence type="inferred from homology"/>
<keyword evidence="4" id="KW-1003">Cell membrane</keyword>
<sequence>MQGLQRFAIRVFALTSKELAHIRRDSRTLALGLAMPVVLLVLFGFGVSFDLSAIPMAVVDLDRTEQSIDAWRTFAAPDEFRVVAQLDDPGQVEQMFRRREAVVGLVIPAGFARDIRRGEEAHLQLLLDGADGNTASQAIAKANAISLALNQKIRVKLGMVGALPLNVKSMTRFNPEARSALFLVPGLVGYILAIVAVLLTALTVAREWERGSMEQLFATPVGRLEVILGKLLPYLGLGAVQLLMVLCVGAWVFEVPVRGSLPLLALCSLFFLFSMLGQGLLISVVTRNQMVATQLGVLSAMLPSMLLSGFLTPIDNMPIVLQWISRLVPAQYFVAALRGILLRGNGLSELWRETLALAVFSMAMVAASFFKFQRRLA</sequence>
<evidence type="ECO:0000256" key="3">
    <source>
        <dbReference type="ARBA" id="ARBA00022448"/>
    </source>
</evidence>
<feature type="transmembrane region" description="Helical" evidence="8">
    <location>
        <begin position="291"/>
        <end position="311"/>
    </location>
</feature>
<dbReference type="PANTHER" id="PTHR30294:SF29">
    <property type="entry name" value="MULTIDRUG ABC TRANSPORTER PERMEASE YBHS-RELATED"/>
    <property type="match status" value="1"/>
</dbReference>
<protein>
    <submittedName>
        <fullName evidence="10">ABC-2 type transport system permease protein</fullName>
    </submittedName>
</protein>
<evidence type="ECO:0000256" key="8">
    <source>
        <dbReference type="SAM" id="Phobius"/>
    </source>
</evidence>
<dbReference type="InterPro" id="IPR051449">
    <property type="entry name" value="ABC-2_transporter_component"/>
</dbReference>
<feature type="transmembrane region" description="Helical" evidence="8">
    <location>
        <begin position="180"/>
        <end position="205"/>
    </location>
</feature>
<dbReference type="PANTHER" id="PTHR30294">
    <property type="entry name" value="MEMBRANE COMPONENT OF ABC TRANSPORTER YHHJ-RELATED"/>
    <property type="match status" value="1"/>
</dbReference>
<comment type="subcellular location">
    <subcellularLocation>
        <location evidence="1">Cell membrane</location>
        <topology evidence="1">Multi-pass membrane protein</topology>
    </subcellularLocation>
</comment>
<keyword evidence="11" id="KW-1185">Reference proteome</keyword>
<evidence type="ECO:0000256" key="2">
    <source>
        <dbReference type="ARBA" id="ARBA00007783"/>
    </source>
</evidence>
<dbReference type="InterPro" id="IPR047817">
    <property type="entry name" value="ABC2_TM_bact-type"/>
</dbReference>
<keyword evidence="7 8" id="KW-0472">Membrane</keyword>
<feature type="transmembrane region" description="Helical" evidence="8">
    <location>
        <begin position="231"/>
        <end position="253"/>
    </location>
</feature>
<comment type="similarity">
    <text evidence="2">Belongs to the ABC-2 integral membrane protein family.</text>
</comment>
<feature type="transmembrane region" description="Helical" evidence="8">
    <location>
        <begin position="259"/>
        <end position="284"/>
    </location>
</feature>
<dbReference type="Proteomes" id="UP000182719">
    <property type="component" value="Unassembled WGS sequence"/>
</dbReference>
<dbReference type="OrthoDB" id="9808686at2"/>
<organism evidence="10 11">
    <name type="scientific">Stigmatella aurantiaca</name>
    <dbReference type="NCBI Taxonomy" id="41"/>
    <lineage>
        <taxon>Bacteria</taxon>
        <taxon>Pseudomonadati</taxon>
        <taxon>Myxococcota</taxon>
        <taxon>Myxococcia</taxon>
        <taxon>Myxococcales</taxon>
        <taxon>Cystobacterineae</taxon>
        <taxon>Archangiaceae</taxon>
        <taxon>Stigmatella</taxon>
    </lineage>
</organism>
<feature type="transmembrane region" description="Helical" evidence="8">
    <location>
        <begin position="354"/>
        <end position="372"/>
    </location>
</feature>
<dbReference type="EMBL" id="FOAP01000016">
    <property type="protein sequence ID" value="SEM41036.1"/>
    <property type="molecule type" value="Genomic_DNA"/>
</dbReference>
<feature type="transmembrane region" description="Helical" evidence="8">
    <location>
        <begin position="29"/>
        <end position="49"/>
    </location>
</feature>
<accession>A0A1H7Y498</accession>
<dbReference type="InterPro" id="IPR013525">
    <property type="entry name" value="ABC2_TM"/>
</dbReference>
<dbReference type="GO" id="GO:0005886">
    <property type="term" value="C:plasma membrane"/>
    <property type="evidence" value="ECO:0007669"/>
    <property type="project" value="UniProtKB-SubCell"/>
</dbReference>
<gene>
    <name evidence="10" type="ORF">SAMN05444354_11687</name>
</gene>
<keyword evidence="6 8" id="KW-1133">Transmembrane helix</keyword>
<keyword evidence="5 8" id="KW-0812">Transmembrane</keyword>
<dbReference type="AlphaFoldDB" id="A0A1H7Y498"/>
<keyword evidence="3" id="KW-0813">Transport</keyword>
<evidence type="ECO:0000256" key="4">
    <source>
        <dbReference type="ARBA" id="ARBA00022475"/>
    </source>
</evidence>
<evidence type="ECO:0000256" key="7">
    <source>
        <dbReference type="ARBA" id="ARBA00023136"/>
    </source>
</evidence>
<dbReference type="Pfam" id="PF12698">
    <property type="entry name" value="ABC2_membrane_3"/>
    <property type="match status" value="1"/>
</dbReference>
<dbReference type="RefSeq" id="WP_075009269.1">
    <property type="nucleotide sequence ID" value="NZ_FOAP01000016.1"/>
</dbReference>
<feature type="domain" description="ABC transmembrane type-2" evidence="9">
    <location>
        <begin position="147"/>
        <end position="375"/>
    </location>
</feature>
<reference evidence="11" key="1">
    <citation type="submission" date="2016-10" db="EMBL/GenBank/DDBJ databases">
        <authorList>
            <person name="Varghese N."/>
            <person name="Submissions S."/>
        </authorList>
    </citation>
    <scope>NUCLEOTIDE SEQUENCE [LARGE SCALE GENOMIC DNA]</scope>
    <source>
        <strain evidence="11">DSM 17044</strain>
    </source>
</reference>
<evidence type="ECO:0000256" key="5">
    <source>
        <dbReference type="ARBA" id="ARBA00022692"/>
    </source>
</evidence>
<evidence type="ECO:0000313" key="10">
    <source>
        <dbReference type="EMBL" id="SEM41036.1"/>
    </source>
</evidence>
<dbReference type="Gene3D" id="3.40.1710.10">
    <property type="entry name" value="abc type-2 transporter like domain"/>
    <property type="match status" value="1"/>
</dbReference>
<evidence type="ECO:0000256" key="1">
    <source>
        <dbReference type="ARBA" id="ARBA00004651"/>
    </source>
</evidence>
<evidence type="ECO:0000313" key="11">
    <source>
        <dbReference type="Proteomes" id="UP000182719"/>
    </source>
</evidence>
<name>A0A1H7Y498_STIAU</name>
<dbReference type="GO" id="GO:0140359">
    <property type="term" value="F:ABC-type transporter activity"/>
    <property type="evidence" value="ECO:0007669"/>
    <property type="project" value="InterPro"/>
</dbReference>
<evidence type="ECO:0000256" key="6">
    <source>
        <dbReference type="ARBA" id="ARBA00022989"/>
    </source>
</evidence>
<evidence type="ECO:0000259" key="9">
    <source>
        <dbReference type="PROSITE" id="PS51012"/>
    </source>
</evidence>